<name>A0ACB7EZ04_NIBAL</name>
<sequence>MAFASVLSDADIKSALDGCAAADSFDFKTFFKACGLSAKSEADVKKAFAIIDQDNSGFIEEEELKLFLQNFSAGARALTDKETKAFLAAGDSDGDGKIGVDAAGSFDHKKFFTDCGLRGKSDADLKAAFEIIDQDRSNFIEEEELKLFLQTFSPGARELTPAETSTFLKAGDTDGDGKIGSDAPDSFCPKKFFSTCGLSKKSAPDVKKVFGILDNDASGFIEEEELKFFLQRFSPGARVLTDKETKGFLSAADDDSDGRIGADVVHSLSSVMPMYQVKPICGAHIETDLPTCMYKLPNIHAQKGNSCTSEHALQNGEVDPAVKALEARQDEIMRKLHELKAAVEGLAKTVTTPDADLDLTVSSSLSESASSTTFKGVTDLDTVLGKDLGALRDIVINANPAQPPLSLLVLHSLLCQRYRVLSTIHVHSSVNGVPPQLLSCLGPRHADSYARHMFQLGFTLIWKDVPKLQMKFSVQNMCPIEGEANVARFLFKLLAPYPSDPALATMVDSWVDTAFFQLAEGSTKERSTVLRALNSALGRSPWLAGQEFSLADIACYCCVLQSGSASAAPANVQRWIKSCENLGHFSPAKLLLQ</sequence>
<evidence type="ECO:0000313" key="1">
    <source>
        <dbReference type="EMBL" id="KAG8007020.1"/>
    </source>
</evidence>
<evidence type="ECO:0000313" key="2">
    <source>
        <dbReference type="Proteomes" id="UP000805704"/>
    </source>
</evidence>
<dbReference type="EMBL" id="CM024808">
    <property type="protein sequence ID" value="KAG8007020.1"/>
    <property type="molecule type" value="Genomic_DNA"/>
</dbReference>
<keyword evidence="2" id="KW-1185">Reference proteome</keyword>
<comment type="caution">
    <text evidence="1">The sequence shown here is derived from an EMBL/GenBank/DDBJ whole genome shotgun (WGS) entry which is preliminary data.</text>
</comment>
<reference evidence="1" key="1">
    <citation type="submission" date="2020-04" db="EMBL/GenBank/DDBJ databases">
        <title>A chromosome-scale assembly and high-density genetic map of the yellow drum (Nibea albiflora) genome.</title>
        <authorList>
            <person name="Xu D."/>
            <person name="Zhang W."/>
            <person name="Chen R."/>
            <person name="Tan P."/>
            <person name="Wang L."/>
            <person name="Song H."/>
            <person name="Tian L."/>
            <person name="Zhu Q."/>
            <person name="Wang B."/>
        </authorList>
    </citation>
    <scope>NUCLEOTIDE SEQUENCE</scope>
    <source>
        <strain evidence="1">ZJHYS-2018</strain>
    </source>
</reference>
<proteinExistence type="predicted"/>
<dbReference type="Proteomes" id="UP000805704">
    <property type="component" value="Chromosome 20"/>
</dbReference>
<protein>
    <submittedName>
        <fullName evidence="1">Aminoacyl tRNA synthase complex-interacting multifunctional protein 2</fullName>
    </submittedName>
</protein>
<gene>
    <name evidence="1" type="primary">AIMP2</name>
    <name evidence="1" type="ORF">GBF38_023135</name>
</gene>
<organism evidence="1 2">
    <name type="scientific">Nibea albiflora</name>
    <name type="common">Yellow drum</name>
    <name type="synonym">Corvina albiflora</name>
    <dbReference type="NCBI Taxonomy" id="240163"/>
    <lineage>
        <taxon>Eukaryota</taxon>
        <taxon>Metazoa</taxon>
        <taxon>Chordata</taxon>
        <taxon>Craniata</taxon>
        <taxon>Vertebrata</taxon>
        <taxon>Euteleostomi</taxon>
        <taxon>Actinopterygii</taxon>
        <taxon>Neopterygii</taxon>
        <taxon>Teleostei</taxon>
        <taxon>Neoteleostei</taxon>
        <taxon>Acanthomorphata</taxon>
        <taxon>Eupercaria</taxon>
        <taxon>Sciaenidae</taxon>
        <taxon>Nibea</taxon>
    </lineage>
</organism>
<accession>A0ACB7EZ04</accession>